<accession>A0A1H8FCI8</accession>
<protein>
    <submittedName>
        <fullName evidence="2">Uncharacterized protein</fullName>
    </submittedName>
</protein>
<organism evidence="2 3">
    <name type="scientific">Lihuaxuella thermophila</name>
    <dbReference type="NCBI Taxonomy" id="1173111"/>
    <lineage>
        <taxon>Bacteria</taxon>
        <taxon>Bacillati</taxon>
        <taxon>Bacillota</taxon>
        <taxon>Bacilli</taxon>
        <taxon>Bacillales</taxon>
        <taxon>Thermoactinomycetaceae</taxon>
        <taxon>Lihuaxuella</taxon>
    </lineage>
</organism>
<evidence type="ECO:0000313" key="2">
    <source>
        <dbReference type="EMBL" id="SEN29184.1"/>
    </source>
</evidence>
<sequence>MQYKLVIPAAFISFTLTLTLPMMAEGIKKQDLIDSHTLKEFDLNGILKEIDEKTKQLGAANQDILQGLLSISDKSSKTKEVSQKLKTVMQVAGEQSSTLGEIEFVTGEQVTLSQNLNALSKRLRIQMDSISASGQSQVDLSSQLKGISLDTLDKLREAIRQNDQLENKLKSAASKSDRAARSLP</sequence>
<reference evidence="2 3" key="1">
    <citation type="submission" date="2016-10" db="EMBL/GenBank/DDBJ databases">
        <authorList>
            <person name="de Groot N.N."/>
        </authorList>
    </citation>
    <scope>NUCLEOTIDE SEQUENCE [LARGE SCALE GENOMIC DNA]</scope>
    <source>
        <strain evidence="2 3">DSM 46701</strain>
    </source>
</reference>
<dbReference type="AlphaFoldDB" id="A0A1H8FCI8"/>
<name>A0A1H8FCI8_9BACL</name>
<proteinExistence type="predicted"/>
<keyword evidence="1" id="KW-0175">Coiled coil</keyword>
<dbReference type="Proteomes" id="UP000199695">
    <property type="component" value="Unassembled WGS sequence"/>
</dbReference>
<dbReference type="EMBL" id="FOCQ01000008">
    <property type="protein sequence ID" value="SEN29184.1"/>
    <property type="molecule type" value="Genomic_DNA"/>
</dbReference>
<evidence type="ECO:0000313" key="3">
    <source>
        <dbReference type="Proteomes" id="UP000199695"/>
    </source>
</evidence>
<evidence type="ECO:0000256" key="1">
    <source>
        <dbReference type="SAM" id="Coils"/>
    </source>
</evidence>
<gene>
    <name evidence="2" type="ORF">SAMN05444955_108119</name>
</gene>
<feature type="coiled-coil region" evidence="1">
    <location>
        <begin position="148"/>
        <end position="182"/>
    </location>
</feature>
<dbReference type="STRING" id="1173111.SAMN05444955_108119"/>
<keyword evidence="3" id="KW-1185">Reference proteome</keyword>